<dbReference type="EMBL" id="DQ491001">
    <property type="protein sequence ID" value="ABT13925.1"/>
    <property type="molecule type" value="Genomic_DNA"/>
</dbReference>
<sequence length="68" mass="8056">MSGHTCHQDYIDTLFWMWYSSHLILLCSSSAWFHRCEPSRILLRSFFACFPQCVSSHTKKLSHQIVLH</sequence>
<keyword evidence="1" id="KW-0812">Transmembrane</keyword>
<protein>
    <submittedName>
        <fullName evidence="2">Uncharacterized protein m371L</fullName>
    </submittedName>
</protein>
<evidence type="ECO:0000256" key="1">
    <source>
        <dbReference type="SAM" id="Phobius"/>
    </source>
</evidence>
<accession>A7IUA1</accession>
<organism evidence="2 3">
    <name type="scientific">Paramecium bursaria Chlorella virus MT325</name>
    <name type="common">PBCV-MT325</name>
    <dbReference type="NCBI Taxonomy" id="346932"/>
    <lineage>
        <taxon>Viruses</taxon>
        <taxon>Varidnaviria</taxon>
        <taxon>Bamfordvirae</taxon>
        <taxon>Nucleocytoviricota</taxon>
        <taxon>Megaviricetes</taxon>
        <taxon>Algavirales</taxon>
        <taxon>Phycodnaviridae</taxon>
        <taxon>Chlorovirus</taxon>
        <taxon>Chlorovirus conductrix</taxon>
        <taxon>Paramecium bursaria Chlorella virus A1</taxon>
    </lineage>
</organism>
<keyword evidence="1" id="KW-0472">Membrane</keyword>
<feature type="transmembrane region" description="Helical" evidence="1">
    <location>
        <begin position="15"/>
        <end position="34"/>
    </location>
</feature>
<evidence type="ECO:0000313" key="3">
    <source>
        <dbReference type="Proteomes" id="UP000246715"/>
    </source>
</evidence>
<name>A7IUA1_PBCVM</name>
<gene>
    <name evidence="2" type="primary">m371L</name>
    <name evidence="2" type="ORF">MT325_m371L</name>
</gene>
<evidence type="ECO:0000313" key="2">
    <source>
        <dbReference type="EMBL" id="ABT13925.1"/>
    </source>
</evidence>
<keyword evidence="1" id="KW-1133">Transmembrane helix</keyword>
<organismHost>
    <name type="scientific">Paramecium bursaria</name>
    <dbReference type="NCBI Taxonomy" id="74790"/>
</organismHost>
<proteinExistence type="predicted"/>
<dbReference type="Proteomes" id="UP000246715">
    <property type="component" value="Segment"/>
</dbReference>
<reference evidence="2 3" key="1">
    <citation type="journal article" date="2007" name="Virology">
        <title>Sequence and annotation of the 314-kb MT325 and the 321-kb FR483 viruses that infect Chlorella Pbi.</title>
        <authorList>
            <person name="Fitzgerald L.A."/>
            <person name="Graves M.V."/>
            <person name="Li X."/>
            <person name="Feldblyum T."/>
            <person name="Hartigan J."/>
            <person name="Van Etten J.L."/>
        </authorList>
    </citation>
    <scope>NUCLEOTIDE SEQUENCE [LARGE SCALE GENOMIC DNA]</scope>
    <source>
        <strain evidence="2 3">MT325</strain>
    </source>
</reference>